<protein>
    <submittedName>
        <fullName evidence="1">Thiol-disulfide isomerase/thioredoxin</fullName>
    </submittedName>
</protein>
<accession>A0A5S5CI53</accession>
<dbReference type="Gene3D" id="3.40.30.10">
    <property type="entry name" value="Glutaredoxin"/>
    <property type="match status" value="1"/>
</dbReference>
<keyword evidence="1" id="KW-0413">Isomerase</keyword>
<dbReference type="RefSeq" id="WP_148927465.1">
    <property type="nucleotide sequence ID" value="NZ_VNHS01000001.1"/>
</dbReference>
<dbReference type="SUPFAM" id="SSF52833">
    <property type="entry name" value="Thioredoxin-like"/>
    <property type="match status" value="1"/>
</dbReference>
<comment type="caution">
    <text evidence="1">The sequence shown here is derived from an EMBL/GenBank/DDBJ whole genome shotgun (WGS) entry which is preliminary data.</text>
</comment>
<dbReference type="Proteomes" id="UP000323257">
    <property type="component" value="Unassembled WGS sequence"/>
</dbReference>
<sequence>MDMISISYIVLWLLVLSLTIFAIAIAKKPTKVLGANQTGLPVGSPFPRFNMQSVVKQIPFSVSYPDRQGTLLLFSSSGCPICSTVYPLFPYAEQKYNVKPQVIMEGRDGEVDSIIEKINETGLSAPVYALTPSIKEEVKLEGFPFAYYLSADGKVLAKGVINTTTDIDLLVSTGRRAGMKLAG</sequence>
<evidence type="ECO:0000313" key="1">
    <source>
        <dbReference type="EMBL" id="TYP79402.1"/>
    </source>
</evidence>
<organism evidence="1 2">
    <name type="scientific">Paenibacillus methanolicus</name>
    <dbReference type="NCBI Taxonomy" id="582686"/>
    <lineage>
        <taxon>Bacteria</taxon>
        <taxon>Bacillati</taxon>
        <taxon>Bacillota</taxon>
        <taxon>Bacilli</taxon>
        <taxon>Bacillales</taxon>
        <taxon>Paenibacillaceae</taxon>
        <taxon>Paenibacillus</taxon>
    </lineage>
</organism>
<dbReference type="EMBL" id="VNHS01000001">
    <property type="protein sequence ID" value="TYP79402.1"/>
    <property type="molecule type" value="Genomic_DNA"/>
</dbReference>
<reference evidence="1 2" key="1">
    <citation type="submission" date="2019-07" db="EMBL/GenBank/DDBJ databases">
        <title>Genomic Encyclopedia of Type Strains, Phase III (KMG-III): the genomes of soil and plant-associated and newly described type strains.</title>
        <authorList>
            <person name="Whitman W."/>
        </authorList>
    </citation>
    <scope>NUCLEOTIDE SEQUENCE [LARGE SCALE GENOMIC DNA]</scope>
    <source>
        <strain evidence="1 2">BL24</strain>
    </source>
</reference>
<name>A0A5S5CI53_9BACL</name>
<dbReference type="OrthoDB" id="2974362at2"/>
<dbReference type="GO" id="GO:0016853">
    <property type="term" value="F:isomerase activity"/>
    <property type="evidence" value="ECO:0007669"/>
    <property type="project" value="UniProtKB-KW"/>
</dbReference>
<evidence type="ECO:0000313" key="2">
    <source>
        <dbReference type="Proteomes" id="UP000323257"/>
    </source>
</evidence>
<keyword evidence="2" id="KW-1185">Reference proteome</keyword>
<dbReference type="InterPro" id="IPR036249">
    <property type="entry name" value="Thioredoxin-like_sf"/>
</dbReference>
<dbReference type="AlphaFoldDB" id="A0A5S5CI53"/>
<proteinExistence type="predicted"/>
<gene>
    <name evidence="1" type="ORF">BCM02_101520</name>
</gene>